<protein>
    <submittedName>
        <fullName evidence="1">Uncharacterized protein</fullName>
    </submittedName>
</protein>
<dbReference type="OrthoDB" id="6238348at2"/>
<dbReference type="EMBL" id="LN554846">
    <property type="protein sequence ID" value="CED71845.1"/>
    <property type="molecule type" value="Genomic_DNA"/>
</dbReference>
<sequence>MANKPKTQKPDRKTAMLNIIELVKADFPFDAPEAQICGDTCVGCPRKLIELVEGELLYWESYVQRGETPNFSEIESFAKLCKNVRRGLVRNGILEPLPR</sequence>
<keyword evidence="2" id="KW-1185">Reference proteome</keyword>
<proteinExistence type="predicted"/>
<organism evidence="1 2">
    <name type="scientific">Aliivibrio wodanis</name>
    <dbReference type="NCBI Taxonomy" id="80852"/>
    <lineage>
        <taxon>Bacteria</taxon>
        <taxon>Pseudomonadati</taxon>
        <taxon>Pseudomonadota</taxon>
        <taxon>Gammaproteobacteria</taxon>
        <taxon>Vibrionales</taxon>
        <taxon>Vibrionaceae</taxon>
        <taxon>Aliivibrio</taxon>
    </lineage>
</organism>
<dbReference type="AlphaFoldDB" id="A0A090ITY1"/>
<evidence type="ECO:0000313" key="2">
    <source>
        <dbReference type="Proteomes" id="UP000032427"/>
    </source>
</evidence>
<accession>A0A090ITY1</accession>
<gene>
    <name evidence="1" type="ORF">AWOD_I_1779</name>
</gene>
<reference evidence="2" key="1">
    <citation type="submission" date="2014-09" db="EMBL/GenBank/DDBJ databases">
        <authorList>
            <person name="Hjerde E."/>
        </authorList>
    </citation>
    <scope>NUCLEOTIDE SEQUENCE [LARGE SCALE GENOMIC DNA]</scope>
    <source>
        <strain evidence="2">06/09/139</strain>
    </source>
</reference>
<dbReference type="GeneID" id="28541354"/>
<name>A0A090ITY1_9GAMM</name>
<evidence type="ECO:0000313" key="1">
    <source>
        <dbReference type="EMBL" id="CED71845.1"/>
    </source>
</evidence>
<dbReference type="KEGG" id="awd:AWOD_I_1779"/>
<dbReference type="HOGENOM" id="CLU_162092_1_0_6"/>
<dbReference type="STRING" id="80852.AWOD_I_1779"/>
<dbReference type="Proteomes" id="UP000032427">
    <property type="component" value="Chromosome 1"/>
</dbReference>
<dbReference type="PATRIC" id="fig|80852.17.peg.1835"/>